<dbReference type="InterPro" id="IPR018971">
    <property type="entry name" value="DUF1997"/>
</dbReference>
<comment type="caution">
    <text evidence="2">The sequence shown here is derived from an EMBL/GenBank/DDBJ whole genome shotgun (WGS) entry which is preliminary data.</text>
</comment>
<dbReference type="PANTHER" id="PTHR34133">
    <property type="entry name" value="OS07G0633000 PROTEIN"/>
    <property type="match status" value="1"/>
</dbReference>
<evidence type="ECO:0000256" key="1">
    <source>
        <dbReference type="SAM" id="SignalP"/>
    </source>
</evidence>
<reference evidence="2" key="1">
    <citation type="submission" date="2023-08" db="EMBL/GenBank/DDBJ databases">
        <authorList>
            <person name="Audoor S."/>
            <person name="Bilcke G."/>
        </authorList>
    </citation>
    <scope>NUCLEOTIDE SEQUENCE</scope>
</reference>
<dbReference type="Proteomes" id="UP001295423">
    <property type="component" value="Unassembled WGS sequence"/>
</dbReference>
<sequence length="278" mass="30667">MKKSTILYIAALWSSLLLASDAFAPSVPSSSPSIIVNTRLQMEASSPDRESRRKELLSRNGPYFKLNRFQGAVEFGSSAKLVTVLNTQSSGSNGQDNKKENLEQISEWLSDGRGLAVSIWDESLMTELNNNLYRLQTMKLQFVTIQLAPSVDMKMWTQKDGGNNNMPTFSLQSVGFDPNIQLLPGVGISASSLGIQIDVDGELKPTLDGKGVEGKISFATQGILPPPMRMLPEPALKMASDSINETIVKFAIRSFEQGARKKYQEFLETTAKQKQEQQ</sequence>
<proteinExistence type="predicted"/>
<dbReference type="EMBL" id="CAKOGP040002225">
    <property type="protein sequence ID" value="CAJ1965784.1"/>
    <property type="molecule type" value="Genomic_DNA"/>
</dbReference>
<dbReference type="PANTHER" id="PTHR34133:SF8">
    <property type="entry name" value="OS07G0633000 PROTEIN"/>
    <property type="match status" value="1"/>
</dbReference>
<protein>
    <submittedName>
        <fullName evidence="2">Uncharacterized protein</fullName>
    </submittedName>
</protein>
<evidence type="ECO:0000313" key="3">
    <source>
        <dbReference type="Proteomes" id="UP001295423"/>
    </source>
</evidence>
<keyword evidence="1" id="KW-0732">Signal</keyword>
<name>A0AAD2JMT9_9STRA</name>
<organism evidence="2 3">
    <name type="scientific">Cylindrotheca closterium</name>
    <dbReference type="NCBI Taxonomy" id="2856"/>
    <lineage>
        <taxon>Eukaryota</taxon>
        <taxon>Sar</taxon>
        <taxon>Stramenopiles</taxon>
        <taxon>Ochrophyta</taxon>
        <taxon>Bacillariophyta</taxon>
        <taxon>Bacillariophyceae</taxon>
        <taxon>Bacillariophycidae</taxon>
        <taxon>Bacillariales</taxon>
        <taxon>Bacillariaceae</taxon>
        <taxon>Cylindrotheca</taxon>
    </lineage>
</organism>
<dbReference type="AlphaFoldDB" id="A0AAD2JMT9"/>
<gene>
    <name evidence="2" type="ORF">CYCCA115_LOCUS21376</name>
</gene>
<feature type="signal peptide" evidence="1">
    <location>
        <begin position="1"/>
        <end position="22"/>
    </location>
</feature>
<dbReference type="Pfam" id="PF09366">
    <property type="entry name" value="DUF1997"/>
    <property type="match status" value="1"/>
</dbReference>
<accession>A0AAD2JMT9</accession>
<keyword evidence="3" id="KW-1185">Reference proteome</keyword>
<evidence type="ECO:0000313" key="2">
    <source>
        <dbReference type="EMBL" id="CAJ1965784.1"/>
    </source>
</evidence>
<feature type="chain" id="PRO_5041995024" evidence="1">
    <location>
        <begin position="23"/>
        <end position="278"/>
    </location>
</feature>